<keyword evidence="2 4" id="KW-0808">Transferase</keyword>
<dbReference type="GO" id="GO:0070475">
    <property type="term" value="P:rRNA base methylation"/>
    <property type="evidence" value="ECO:0007669"/>
    <property type="project" value="TreeGrafter"/>
</dbReference>
<dbReference type="PANTHER" id="PTHR11061:SF30">
    <property type="entry name" value="TRNA (URACIL(54)-C(5))-METHYLTRANSFERASE"/>
    <property type="match status" value="1"/>
</dbReference>
<feature type="binding site" evidence="4">
    <location>
        <position position="188"/>
    </location>
    <ligand>
        <name>S-adenosyl-L-methionine</name>
        <dbReference type="ChEBI" id="CHEBI:59789"/>
    </ligand>
</feature>
<feature type="binding site" evidence="4">
    <location>
        <position position="92"/>
    </location>
    <ligand>
        <name>S-adenosyl-L-methionine</name>
        <dbReference type="ChEBI" id="CHEBI:59789"/>
    </ligand>
</feature>
<dbReference type="AlphaFoldDB" id="A0A660SD78"/>
<name>A0A660SD78_UNCT6</name>
<evidence type="ECO:0000256" key="2">
    <source>
        <dbReference type="ARBA" id="ARBA00022679"/>
    </source>
</evidence>
<protein>
    <submittedName>
        <fullName evidence="5">23S rRNA (Uracil(1939)-C(5))-methyltransferase RlmD</fullName>
        <ecNumber evidence="5">2.1.1.190</ecNumber>
    </submittedName>
</protein>
<dbReference type="InterPro" id="IPR010280">
    <property type="entry name" value="U5_MeTrfase_fam"/>
</dbReference>
<keyword evidence="1 4" id="KW-0489">Methyltransferase</keyword>
<dbReference type="Pfam" id="PF05958">
    <property type="entry name" value="tRNA_U5-meth_tr"/>
    <property type="match status" value="1"/>
</dbReference>
<proteinExistence type="inferred from homology"/>
<feature type="binding site" evidence="4">
    <location>
        <position position="142"/>
    </location>
    <ligand>
        <name>S-adenosyl-L-methionine</name>
        <dbReference type="ChEBI" id="CHEBI:59789"/>
    </ligand>
</feature>
<dbReference type="PANTHER" id="PTHR11061">
    <property type="entry name" value="RNA M5U METHYLTRANSFERASE"/>
    <property type="match status" value="1"/>
</dbReference>
<gene>
    <name evidence="5" type="ORF">DRP44_00220</name>
</gene>
<keyword evidence="3 4" id="KW-0949">S-adenosyl-L-methionine</keyword>
<feature type="active site" description="Nucleophile" evidence="4">
    <location>
        <position position="215"/>
    </location>
</feature>
<dbReference type="EC" id="2.1.1.190" evidence="5"/>
<dbReference type="CDD" id="cd02440">
    <property type="entry name" value="AdoMet_MTases"/>
    <property type="match status" value="1"/>
</dbReference>
<dbReference type="EMBL" id="QNBC01000002">
    <property type="protein sequence ID" value="RKX68136.1"/>
    <property type="molecule type" value="Genomic_DNA"/>
</dbReference>
<comment type="similarity">
    <text evidence="4">Belongs to the class I-like SAM-binding methyltransferase superfamily. RNA M5U methyltransferase family.</text>
</comment>
<dbReference type="SUPFAM" id="SSF53335">
    <property type="entry name" value="S-adenosyl-L-methionine-dependent methyltransferases"/>
    <property type="match status" value="1"/>
</dbReference>
<evidence type="ECO:0000256" key="4">
    <source>
        <dbReference type="PROSITE-ProRule" id="PRU01024"/>
    </source>
</evidence>
<dbReference type="PROSITE" id="PS01231">
    <property type="entry name" value="TRMA_2"/>
    <property type="match status" value="1"/>
</dbReference>
<comment type="caution">
    <text evidence="5">The sequence shown here is derived from an EMBL/GenBank/DDBJ whole genome shotgun (WGS) entry which is preliminary data.</text>
</comment>
<dbReference type="PROSITE" id="PS51687">
    <property type="entry name" value="SAM_MT_RNA_M5U"/>
    <property type="match status" value="1"/>
</dbReference>
<evidence type="ECO:0000313" key="6">
    <source>
        <dbReference type="Proteomes" id="UP000282321"/>
    </source>
</evidence>
<dbReference type="NCBIfam" id="TIGR00479">
    <property type="entry name" value="rumA"/>
    <property type="match status" value="1"/>
</dbReference>
<evidence type="ECO:0000256" key="3">
    <source>
        <dbReference type="ARBA" id="ARBA00022691"/>
    </source>
</evidence>
<sequence length="260" mass="30356">MAARGGLSKHIKHIVLRKDTEGVYIIIITDKLLKEFPVVEELKNIIGVYQSVKENKSNKIMGDQFIYYMGEKYLRVKYFNDIFEVYPWSFLQVNDEMAEKLYEKAMEYIEPDKNSVVLDGYSGVGILSMIIAKRVKRVYAVEYEPMSVVSLGMNMQKKGIENIRPYQGDIEEVLAKNRKIKFNRVIIDPPKKGLTEGVIREIIRRRPERIVYISCNPQTLVRDLDRFISIGNYKCRAIQPFDMFPQTFHLENIAVLESKR</sequence>
<dbReference type="Proteomes" id="UP000282321">
    <property type="component" value="Unassembled WGS sequence"/>
</dbReference>
<dbReference type="Gene3D" id="3.40.50.150">
    <property type="entry name" value="Vaccinia Virus protein VP39"/>
    <property type="match status" value="1"/>
</dbReference>
<reference evidence="5 6" key="1">
    <citation type="submission" date="2018-06" db="EMBL/GenBank/DDBJ databases">
        <title>Extensive metabolic versatility and redundancy in microbially diverse, dynamic hydrothermal sediments.</title>
        <authorList>
            <person name="Dombrowski N."/>
            <person name="Teske A."/>
            <person name="Baker B.J."/>
        </authorList>
    </citation>
    <scope>NUCLEOTIDE SEQUENCE [LARGE SCALE GENOMIC DNA]</scope>
    <source>
        <strain evidence="5">B35_G9</strain>
    </source>
</reference>
<organism evidence="5 6">
    <name type="scientific">candidate division TA06 bacterium</name>
    <dbReference type="NCBI Taxonomy" id="2250710"/>
    <lineage>
        <taxon>Bacteria</taxon>
        <taxon>Bacteria division TA06</taxon>
    </lineage>
</organism>
<accession>A0A660SD78</accession>
<dbReference type="InterPro" id="IPR029063">
    <property type="entry name" value="SAM-dependent_MTases_sf"/>
</dbReference>
<feature type="binding site" evidence="4">
    <location>
        <position position="121"/>
    </location>
    <ligand>
        <name>S-adenosyl-L-methionine</name>
        <dbReference type="ChEBI" id="CHEBI:59789"/>
    </ligand>
</feature>
<evidence type="ECO:0000313" key="5">
    <source>
        <dbReference type="EMBL" id="RKX68136.1"/>
    </source>
</evidence>
<dbReference type="InterPro" id="IPR030391">
    <property type="entry name" value="MeTrfase_TrmA_CS"/>
</dbReference>
<evidence type="ECO:0000256" key="1">
    <source>
        <dbReference type="ARBA" id="ARBA00022603"/>
    </source>
</evidence>
<dbReference type="GO" id="GO:0070041">
    <property type="term" value="F:rRNA (uridine-C5-)-methyltransferase activity"/>
    <property type="evidence" value="ECO:0007669"/>
    <property type="project" value="TreeGrafter"/>
</dbReference>